<dbReference type="AlphaFoldDB" id="A0A1I1AEM4"/>
<dbReference type="Gene3D" id="1.10.10.10">
    <property type="entry name" value="Winged helix-like DNA-binding domain superfamily/Winged helix DNA-binding domain"/>
    <property type="match status" value="1"/>
</dbReference>
<dbReference type="SUPFAM" id="SSF46785">
    <property type="entry name" value="Winged helix' DNA-binding domain"/>
    <property type="match status" value="1"/>
</dbReference>
<accession>A0A1I1AEM4</accession>
<dbReference type="PANTHER" id="PTHR43252">
    <property type="entry name" value="TRANSCRIPTIONAL REGULATOR YQJI"/>
    <property type="match status" value="1"/>
</dbReference>
<dbReference type="InterPro" id="IPR005149">
    <property type="entry name" value="Tscrpt_reg_PadR_N"/>
</dbReference>
<evidence type="ECO:0000313" key="2">
    <source>
        <dbReference type="EMBL" id="SFB36459.1"/>
    </source>
</evidence>
<dbReference type="Pfam" id="PF03551">
    <property type="entry name" value="PadR"/>
    <property type="match status" value="1"/>
</dbReference>
<sequence>MREDDAMSVSHTLLGLLEPGPRHGYDLKRAYDEQFGQSKPLAYGQVYSTLSRLLRNGMVEVAGVEQGEGPERKRYTITDAGITDIETWLSTPESPEPYLQNTLYTKVVLALLSGRRAGDVLDAQRAEHLSLMRKLTRRKNEGDLADRLICDHALFHLEADLRWLELTTARLDELAKAVVHD</sequence>
<dbReference type="InterPro" id="IPR036388">
    <property type="entry name" value="WH-like_DNA-bd_sf"/>
</dbReference>
<gene>
    <name evidence="2" type="ORF">SAMN05216266_10970</name>
</gene>
<dbReference type="InterPro" id="IPR036390">
    <property type="entry name" value="WH_DNA-bd_sf"/>
</dbReference>
<dbReference type="PANTHER" id="PTHR43252:SF6">
    <property type="entry name" value="NEGATIVE TRANSCRIPTION REGULATOR PADR"/>
    <property type="match status" value="1"/>
</dbReference>
<evidence type="ECO:0000259" key="1">
    <source>
        <dbReference type="Pfam" id="PF03551"/>
    </source>
</evidence>
<feature type="domain" description="Transcription regulator PadR N-terminal" evidence="1">
    <location>
        <begin position="13"/>
        <end position="83"/>
    </location>
</feature>
<organism evidence="2 3">
    <name type="scientific">Amycolatopsis marina</name>
    <dbReference type="NCBI Taxonomy" id="490629"/>
    <lineage>
        <taxon>Bacteria</taxon>
        <taxon>Bacillati</taxon>
        <taxon>Actinomycetota</taxon>
        <taxon>Actinomycetes</taxon>
        <taxon>Pseudonocardiales</taxon>
        <taxon>Pseudonocardiaceae</taxon>
        <taxon>Amycolatopsis</taxon>
    </lineage>
</organism>
<proteinExistence type="predicted"/>
<dbReference type="EMBL" id="FOKG01000009">
    <property type="protein sequence ID" value="SFB36459.1"/>
    <property type="molecule type" value="Genomic_DNA"/>
</dbReference>
<dbReference type="Proteomes" id="UP000243799">
    <property type="component" value="Unassembled WGS sequence"/>
</dbReference>
<dbReference type="STRING" id="490629.SAMN05216266_10970"/>
<reference evidence="3" key="1">
    <citation type="submission" date="2016-10" db="EMBL/GenBank/DDBJ databases">
        <authorList>
            <person name="Varghese N."/>
            <person name="Submissions S."/>
        </authorList>
    </citation>
    <scope>NUCLEOTIDE SEQUENCE [LARGE SCALE GENOMIC DNA]</scope>
    <source>
        <strain evidence="3">CGMCC 4.3568</strain>
    </source>
</reference>
<protein>
    <submittedName>
        <fullName evidence="2">Transcriptional regulator, PadR family</fullName>
    </submittedName>
</protein>
<name>A0A1I1AEM4_9PSEU</name>
<evidence type="ECO:0000313" key="3">
    <source>
        <dbReference type="Proteomes" id="UP000243799"/>
    </source>
</evidence>
<keyword evidence="3" id="KW-1185">Reference proteome</keyword>